<name>A0A264VZ49_PRORE</name>
<accession>A0A264VZ49</accession>
<evidence type="ECO:0000256" key="3">
    <source>
        <dbReference type="ARBA" id="ARBA00004613"/>
    </source>
</evidence>
<evidence type="ECO:0000256" key="16">
    <source>
        <dbReference type="ARBA" id="ARBA00022870"/>
    </source>
</evidence>
<feature type="transmembrane region" description="Helical" evidence="22">
    <location>
        <begin position="1211"/>
        <end position="1230"/>
    </location>
</feature>
<keyword evidence="15" id="KW-0460">Magnesium</keyword>
<evidence type="ECO:0000256" key="10">
    <source>
        <dbReference type="ARBA" id="ARBA00022737"/>
    </source>
</evidence>
<dbReference type="Gene3D" id="3.40.50.11050">
    <property type="match status" value="1"/>
</dbReference>
<protein>
    <recommendedName>
        <fullName evidence="23">Peptidase C80 domain-containing protein</fullName>
    </recommendedName>
</protein>
<evidence type="ECO:0000256" key="15">
    <source>
        <dbReference type="ARBA" id="ARBA00022842"/>
    </source>
</evidence>
<dbReference type="InterPro" id="IPR011049">
    <property type="entry name" value="Serralysin-like_metalloprot_C"/>
</dbReference>
<organism evidence="24 25">
    <name type="scientific">Providencia rettgeri</name>
    <dbReference type="NCBI Taxonomy" id="587"/>
    <lineage>
        <taxon>Bacteria</taxon>
        <taxon>Pseudomonadati</taxon>
        <taxon>Pseudomonadota</taxon>
        <taxon>Gammaproteobacteria</taxon>
        <taxon>Enterobacterales</taxon>
        <taxon>Morganellaceae</taxon>
        <taxon>Providencia</taxon>
    </lineage>
</organism>
<comment type="subcellular location">
    <subcellularLocation>
        <location evidence="2">Host cell membrane</location>
    </subcellularLocation>
    <subcellularLocation>
        <location evidence="21">Host cytoplasm</location>
        <location evidence="21">Host cytosol</location>
    </subcellularLocation>
    <subcellularLocation>
        <location evidence="3">Secreted</location>
    </subcellularLocation>
</comment>
<dbReference type="Gene3D" id="2.150.10.10">
    <property type="entry name" value="Serralysin-like metalloprotease, C-terminal"/>
    <property type="match status" value="1"/>
</dbReference>
<keyword evidence="19 22" id="KW-0472">Membrane</keyword>
<dbReference type="PRINTS" id="PR00313">
    <property type="entry name" value="CABNDNGRPT"/>
</dbReference>
<evidence type="ECO:0000256" key="21">
    <source>
        <dbReference type="ARBA" id="ARBA00023586"/>
    </source>
</evidence>
<dbReference type="InterPro" id="IPR038383">
    <property type="entry name" value="CPD_dom_sf"/>
</dbReference>
<keyword evidence="9" id="KW-0479">Metal-binding</keyword>
<evidence type="ECO:0000313" key="25">
    <source>
        <dbReference type="Proteomes" id="UP000216001"/>
    </source>
</evidence>
<evidence type="ECO:0000256" key="4">
    <source>
        <dbReference type="ARBA" id="ARBA00022511"/>
    </source>
</evidence>
<evidence type="ECO:0000256" key="6">
    <source>
        <dbReference type="ARBA" id="ARBA00022656"/>
    </source>
</evidence>
<gene>
    <name evidence="24" type="ORF">CHI95_01860</name>
</gene>
<dbReference type="InterPro" id="IPR020974">
    <property type="entry name" value="CPD_dom"/>
</dbReference>
<dbReference type="InterPro" id="IPR001343">
    <property type="entry name" value="Hemolysn_Ca-bd"/>
</dbReference>
<keyword evidence="4" id="KW-1032">Host cell membrane</keyword>
<dbReference type="Proteomes" id="UP000216001">
    <property type="component" value="Unassembled WGS sequence"/>
</dbReference>
<keyword evidence="17" id="KW-0843">Virulence</keyword>
<evidence type="ECO:0000259" key="23">
    <source>
        <dbReference type="PROSITE" id="PS51771"/>
    </source>
</evidence>
<evidence type="ECO:0000256" key="2">
    <source>
        <dbReference type="ARBA" id="ARBA00004165"/>
    </source>
</evidence>
<keyword evidence="18" id="KW-0446">Lipid-binding</keyword>
<dbReference type="GO" id="GO:0008234">
    <property type="term" value="F:cysteine-type peptidase activity"/>
    <property type="evidence" value="ECO:0007669"/>
    <property type="project" value="UniProtKB-KW"/>
</dbReference>
<reference evidence="24 25" key="1">
    <citation type="submission" date="2017-07" db="EMBL/GenBank/DDBJ databases">
        <title>blaIMP-27 on transferable plasmids in Proteus mirabilis and Providencia rettgeri.</title>
        <authorList>
            <person name="Potter R."/>
        </authorList>
    </citation>
    <scope>NUCLEOTIDE SEQUENCE [LARGE SCALE GENOMIC DNA]</scope>
    <source>
        <strain evidence="24 25">PR1</strain>
    </source>
</reference>
<evidence type="ECO:0000256" key="13">
    <source>
        <dbReference type="ARBA" id="ARBA00022813"/>
    </source>
</evidence>
<keyword evidence="7" id="KW-0645">Protease</keyword>
<dbReference type="GO" id="GO:0090729">
    <property type="term" value="F:toxin activity"/>
    <property type="evidence" value="ECO:0007669"/>
    <property type="project" value="UniProtKB-KW"/>
</dbReference>
<dbReference type="GO" id="GO:0020002">
    <property type="term" value="C:host cell plasma membrane"/>
    <property type="evidence" value="ECO:0007669"/>
    <property type="project" value="UniProtKB-SubCell"/>
</dbReference>
<sequence>MININDKKTNDEIINKDDDLIFLTEHIDGRPLVGEQSSELKNISNWFNPIDEFTRLTIFHHLMSRPTSDSTYNYHVLIQIGDDDTAAKSTGRLLAKFPSNSLVIQFDIESEQWKVLHGDLQTKVNGKIRWTVIGHGQYNGHNQQSLFEGYQAYQLIAGLIYLKSHVLKAYPPNKIVLAGCQLGCGGVNENFVFRASVGLAKHGIYLPVVGYNRPISVTNESKKIVWPYNLIEEKQSTENWRLEININQTNQQAYINEKHASLYFIDELRSGELEVWQLIKDYHSTAMDIFKDPNNEYKIDIDLIKKVAFNHDAYAMFKQKLNAKDIQFNSDFRKELIREYENIGILETPLWLMINKINVNANPQKINDTVKIIIRSGRGIVGKKYSEDLVNELPNSTLLLQLNPNTMEFFSEYGDIEHLLKATKQQWILIDNIHSEPGFIQNYANSLNVLKTRYGFKMPENIILYLTDKKALLTREEKVIFSEELTSKLKTNGIYTKVFLENYFEPRYKIRALLEDISMGNLQAENIDVNKHLYLKGYFTFQDGSIDKNKLNIAAYDPIISKKINKVCDAENENDFSHMWNSIFIDDDTTRIKQQAIEVKGILEFLSHQPEKINYLSKQSINRLNELFPSGQGFNHAEVLKLVQDPIKLREYNQNIENFLIVYIDIETPFADKKSLRKEFKLILDLNETLKSNHAILSRLSDKEGFDVTVNKLPVEMHSFENIYLLYFLQHSNLTDEQSLQLKKKLEVLTKLTRKKELSNITSKEQEVLNKFDEIYQSNFDLLGAAVSNEIDEQSHKLLFENIENNQNITFQSDKETYTITSYSRNDKYFLTLSDTTGVELVIGHSEFNQAKKHLSNVFNDYINQEMTQEDGKISTRGNIAGFKHKVGEALFGEVQIINTKSEVYQSMQQSIISELDTFFKSSGISVTDDSEIIFYEQVTSLKKLRDIGATINSEPLDFKHTKLPNWEDNVKFNPDKLAFQLTFLTENEKDINLIKMISKSLQDDHITRRIDVNSMIQPRAVLQEQLQIIQKSQLDNPVGVDKTIEDLRRIGIKLPTYAKIANYFGQGIGSTGIFLTINSVYQLIDELDNPNLSEKERREIQKNLDLACANAFFNYGDMVLQPILLKLAYKQAGSFNVSSKITTRITIIFNLIGMGLDIYQACEAFEQLDRVTNDKERQDLIVNGSLSIANIIVGGVTIIGIIIGSSAIPVVGLIVAGSLLIGGMVYTGIRAVEKIEEELGESLGWDEKAREGIRAALGFPPSDNILNRFSYKQHLAYFKNINWQQDLDTFKSSFLYQGFDEHLQLVGKPILVEHIKHYIYYRNNSKIISSAEFADVDNRGPLSHIDSDEIGPYYTIEQINFIRENYHYDSQDNRWVKSFQTQRVNELNFNYRFRLVNKTPPIAYKNIGEEVANDIIVLNPEYDSLLLKQFLHKNELTTFYNIKKKQSVATQLSSLSASELRLFQARNNYTNTIHPDINNDIRVNRLGNEFLNQPIDIARELLSEKPRVIYEGMQNIGYRYENEAKQKNISFNPGNGIDIIVGKKNSKNLFNINAGSKFLVGGEKDDIINLSLLFDNNIEESNEIYFDGNGEDNSIIIKDIPSNSKIDIDLNNITSEVAFINHKVKKIHLRNVNDVMLIGDSSTTAELLGNKESNTLDAGAMTAFIQGMEGDDQLIFESGIVNGGEGNDSYFLRRVDWHNNQDELNDNVLELSAVIIENTQGQSRVNLGYLLSEIKDASISGNDLILNIEIKSAESETKVLTLNVTLKNTYKIDNNGREIFHRYQLYTKDGFVLNTKLNYLGSSASHIISENIFNITYQGGASSTISIDESEKTISVNNKIYGQPLWGDFKFHGLASKLGYKGGGSDDHLLMVSRNSHIMVTKGRDVYQVNPDQIFQGKIIFDFSNIKPEMEDEFDMTILLPYENGFDIKALGTSIFLYDKFSNEKIEISFINLSYPISKEIYIKDGHGNLFRIKMGQDSHNIEPIECLELPSENDDYIKIPKGYNFRYPILDANNGDDLIEDNSMIGNIINSGEGNDIIITNGGGNVLYGGSGDDYVYGGENSDLILSDLGNDKLDGQGGDDHYLIDGSKGVGNTEILDQIGFNSIHLFNFKAQYAVIDEREETYHLYTSQSNLRTVKVKMPQNNKNSNNQVYHHQRLPSHMPAHIHNDGMAHLVRYLAEQRQYKKELTPEQIWHPMDEFKNFSNELSFSSILDTKIKNIHISENTPFRRLFIRTKGPEQKVWDRSGVGRVFKAQAVTGAISIPDGIYGHNVLYASTSDTNLYGGEGNDVFISNGSNGLLTDASGKNSFIINGEIVGWNSLYSLGGENTIYLINFNKDVIREEPDHRSNATRYIYTSDQGRSVKIFQYPNTIAPTVVHVQSLDGQNEHSTQQKLNHLVETLATLRLQDEENCIGIQDIEYLQKNWEPTNLVDNYMKKAS</sequence>
<feature type="transmembrane region" description="Helical" evidence="22">
    <location>
        <begin position="1181"/>
        <end position="1204"/>
    </location>
</feature>
<feature type="domain" description="Peptidase C80" evidence="23">
    <location>
        <begin position="359"/>
        <end position="555"/>
    </location>
</feature>
<evidence type="ECO:0000313" key="24">
    <source>
        <dbReference type="EMBL" id="OZS76600.1"/>
    </source>
</evidence>
<evidence type="ECO:0000256" key="1">
    <source>
        <dbReference type="ARBA" id="ARBA00001946"/>
    </source>
</evidence>
<evidence type="ECO:0000256" key="22">
    <source>
        <dbReference type="SAM" id="Phobius"/>
    </source>
</evidence>
<evidence type="ECO:0000256" key="9">
    <source>
        <dbReference type="ARBA" id="ARBA00022723"/>
    </source>
</evidence>
<evidence type="ECO:0000256" key="17">
    <source>
        <dbReference type="ARBA" id="ARBA00023026"/>
    </source>
</evidence>
<keyword evidence="6" id="KW-0800">Toxin</keyword>
<keyword evidence="22" id="KW-1133">Transmembrane helix</keyword>
<keyword evidence="13" id="KW-0068">Autocatalytic cleavage</keyword>
<keyword evidence="10" id="KW-0677">Repeat</keyword>
<evidence type="ECO:0000256" key="8">
    <source>
        <dbReference type="ARBA" id="ARBA00022679"/>
    </source>
</evidence>
<dbReference type="GO" id="GO:0044164">
    <property type="term" value="C:host cell cytosol"/>
    <property type="evidence" value="ECO:0007669"/>
    <property type="project" value="UniProtKB-SubCell"/>
</dbReference>
<evidence type="ECO:0000256" key="12">
    <source>
        <dbReference type="ARBA" id="ARBA00022807"/>
    </source>
</evidence>
<keyword evidence="5" id="KW-0964">Secreted</keyword>
<dbReference type="GO" id="GO:0005509">
    <property type="term" value="F:calcium ion binding"/>
    <property type="evidence" value="ECO:0007669"/>
    <property type="project" value="InterPro"/>
</dbReference>
<dbReference type="PROSITE" id="PS51771">
    <property type="entry name" value="CGT_MARTX_CPD"/>
    <property type="match status" value="2"/>
</dbReference>
<dbReference type="Pfam" id="PF11713">
    <property type="entry name" value="Peptidase_C80"/>
    <property type="match status" value="1"/>
</dbReference>
<keyword evidence="20" id="KW-1035">Host cytoplasm</keyword>
<comment type="caution">
    <text evidence="24">The sequence shown here is derived from an EMBL/GenBank/DDBJ whole genome shotgun (WGS) entry which is preliminary data.</text>
</comment>
<feature type="domain" description="Peptidase C80" evidence="23">
    <location>
        <begin position="63"/>
        <end position="240"/>
    </location>
</feature>
<evidence type="ECO:0000256" key="18">
    <source>
        <dbReference type="ARBA" id="ARBA00023121"/>
    </source>
</evidence>
<dbReference type="GO" id="GO:0016740">
    <property type="term" value="F:transferase activity"/>
    <property type="evidence" value="ECO:0007669"/>
    <property type="project" value="UniProtKB-KW"/>
</dbReference>
<dbReference type="RefSeq" id="WP_094960575.1">
    <property type="nucleotide sequence ID" value="NZ_NOWC01000001.1"/>
</dbReference>
<keyword evidence="8" id="KW-0808">Transferase</keyword>
<evidence type="ECO:0000256" key="5">
    <source>
        <dbReference type="ARBA" id="ARBA00022525"/>
    </source>
</evidence>
<evidence type="ECO:0000256" key="11">
    <source>
        <dbReference type="ARBA" id="ARBA00022801"/>
    </source>
</evidence>
<evidence type="ECO:0000256" key="7">
    <source>
        <dbReference type="ARBA" id="ARBA00022670"/>
    </source>
</evidence>
<dbReference type="GO" id="GO:0006508">
    <property type="term" value="P:proteolysis"/>
    <property type="evidence" value="ECO:0007669"/>
    <property type="project" value="UniProtKB-KW"/>
</dbReference>
<evidence type="ECO:0000256" key="14">
    <source>
        <dbReference type="ARBA" id="ARBA00022837"/>
    </source>
</evidence>
<keyword evidence="16" id="KW-1043">Host membrane</keyword>
<evidence type="ECO:0000256" key="19">
    <source>
        <dbReference type="ARBA" id="ARBA00023136"/>
    </source>
</evidence>
<keyword evidence="12" id="KW-0788">Thiol protease</keyword>
<dbReference type="CDD" id="cd20500">
    <property type="entry name" value="Peptidase_C80"/>
    <property type="match status" value="1"/>
</dbReference>
<comment type="cofactor">
    <cofactor evidence="1">
        <name>Mg(2+)</name>
        <dbReference type="ChEBI" id="CHEBI:18420"/>
    </cofactor>
</comment>
<keyword evidence="14" id="KW-0106">Calcium</keyword>
<dbReference type="SUPFAM" id="SSF51120">
    <property type="entry name" value="beta-Roll"/>
    <property type="match status" value="3"/>
</dbReference>
<dbReference type="Pfam" id="PF00353">
    <property type="entry name" value="HemolysinCabind"/>
    <property type="match status" value="2"/>
</dbReference>
<keyword evidence="22" id="KW-0812">Transmembrane</keyword>
<evidence type="ECO:0000256" key="20">
    <source>
        <dbReference type="ARBA" id="ARBA00023200"/>
    </source>
</evidence>
<dbReference type="GO" id="GO:0005576">
    <property type="term" value="C:extracellular region"/>
    <property type="evidence" value="ECO:0007669"/>
    <property type="project" value="UniProtKB-SubCell"/>
</dbReference>
<proteinExistence type="predicted"/>
<keyword evidence="11" id="KW-0378">Hydrolase</keyword>
<dbReference type="EMBL" id="NOWC01000001">
    <property type="protein sequence ID" value="OZS76600.1"/>
    <property type="molecule type" value="Genomic_DNA"/>
</dbReference>
<dbReference type="GO" id="GO:0008289">
    <property type="term" value="F:lipid binding"/>
    <property type="evidence" value="ECO:0007669"/>
    <property type="project" value="UniProtKB-KW"/>
</dbReference>